<feature type="compositionally biased region" description="Gly residues" evidence="1">
    <location>
        <begin position="117"/>
        <end position="150"/>
    </location>
</feature>
<evidence type="ECO:0000313" key="3">
    <source>
        <dbReference type="EMBL" id="QDU21648.1"/>
    </source>
</evidence>
<proteinExistence type="predicted"/>
<feature type="chain" id="PRO_5022187623" evidence="2">
    <location>
        <begin position="20"/>
        <end position="212"/>
    </location>
</feature>
<feature type="compositionally biased region" description="Gly residues" evidence="1">
    <location>
        <begin position="157"/>
        <end position="171"/>
    </location>
</feature>
<accession>A0A517XVV4</accession>
<evidence type="ECO:0000256" key="1">
    <source>
        <dbReference type="SAM" id="MobiDB-lite"/>
    </source>
</evidence>
<protein>
    <submittedName>
        <fullName evidence="3">Uncharacterized protein</fullName>
    </submittedName>
</protein>
<reference evidence="3 4" key="1">
    <citation type="submission" date="2019-02" db="EMBL/GenBank/DDBJ databases">
        <title>Deep-cultivation of Planctomycetes and their phenomic and genomic characterization uncovers novel biology.</title>
        <authorList>
            <person name="Wiegand S."/>
            <person name="Jogler M."/>
            <person name="Boedeker C."/>
            <person name="Pinto D."/>
            <person name="Vollmers J."/>
            <person name="Rivas-Marin E."/>
            <person name="Kohn T."/>
            <person name="Peeters S.H."/>
            <person name="Heuer A."/>
            <person name="Rast P."/>
            <person name="Oberbeckmann S."/>
            <person name="Bunk B."/>
            <person name="Jeske O."/>
            <person name="Meyerdierks A."/>
            <person name="Storesund J.E."/>
            <person name="Kallscheuer N."/>
            <person name="Luecker S."/>
            <person name="Lage O.M."/>
            <person name="Pohl T."/>
            <person name="Merkel B.J."/>
            <person name="Hornburger P."/>
            <person name="Mueller R.-W."/>
            <person name="Bruemmer F."/>
            <person name="Labrenz M."/>
            <person name="Spormann A.M."/>
            <person name="Op den Camp H."/>
            <person name="Overmann J."/>
            <person name="Amann R."/>
            <person name="Jetten M.S.M."/>
            <person name="Mascher T."/>
            <person name="Medema M.H."/>
            <person name="Devos D.P."/>
            <person name="Kaster A.-K."/>
            <person name="Ovreas L."/>
            <person name="Rohde M."/>
            <person name="Galperin M.Y."/>
            <person name="Jogler C."/>
        </authorList>
    </citation>
    <scope>NUCLEOTIDE SEQUENCE [LARGE SCALE GENOMIC DNA]</scope>
    <source>
        <strain evidence="3 4">ETA_A1</strain>
    </source>
</reference>
<name>A0A517XVV4_9BACT</name>
<dbReference type="EMBL" id="CP036273">
    <property type="protein sequence ID" value="QDU21648.1"/>
    <property type="molecule type" value="Genomic_DNA"/>
</dbReference>
<feature type="signal peptide" evidence="2">
    <location>
        <begin position="1"/>
        <end position="19"/>
    </location>
</feature>
<sequence precursor="true">MTRILSLVCGLALAATAAAQDRPAQPRPTPPDRPKADAGRDLQAEVERLRAQVRELEARLNRDGDRRPEAGAKKEGREVAPMPRPKGEDRGPAPKDLGRGPGPKDGDRGPAPKDGGRGPGPMGGGFGGPGFGGPGFGGQGFGGPGFGKGGPNPPFGGPGGMGKGPAFGGFGPPATQGRGPDNAAPADLEQRLNRIIDELERLRDDLHRGPRR</sequence>
<keyword evidence="4" id="KW-1185">Reference proteome</keyword>
<evidence type="ECO:0000256" key="2">
    <source>
        <dbReference type="SAM" id="SignalP"/>
    </source>
</evidence>
<organism evidence="3 4">
    <name type="scientific">Urbifossiella limnaea</name>
    <dbReference type="NCBI Taxonomy" id="2528023"/>
    <lineage>
        <taxon>Bacteria</taxon>
        <taxon>Pseudomonadati</taxon>
        <taxon>Planctomycetota</taxon>
        <taxon>Planctomycetia</taxon>
        <taxon>Gemmatales</taxon>
        <taxon>Gemmataceae</taxon>
        <taxon>Urbifossiella</taxon>
    </lineage>
</organism>
<feature type="region of interest" description="Disordered" evidence="1">
    <location>
        <begin position="17"/>
        <end position="190"/>
    </location>
</feature>
<feature type="compositionally biased region" description="Basic and acidic residues" evidence="1">
    <location>
        <begin position="85"/>
        <end position="116"/>
    </location>
</feature>
<dbReference type="AlphaFoldDB" id="A0A517XVV4"/>
<gene>
    <name evidence="3" type="ORF">ETAA1_36190</name>
</gene>
<keyword evidence="2" id="KW-0732">Signal</keyword>
<evidence type="ECO:0000313" key="4">
    <source>
        <dbReference type="Proteomes" id="UP000319576"/>
    </source>
</evidence>
<dbReference type="RefSeq" id="WP_145240752.1">
    <property type="nucleotide sequence ID" value="NZ_CP036273.1"/>
</dbReference>
<feature type="compositionally biased region" description="Basic and acidic residues" evidence="1">
    <location>
        <begin position="30"/>
        <end position="78"/>
    </location>
</feature>
<dbReference type="Proteomes" id="UP000319576">
    <property type="component" value="Chromosome"/>
</dbReference>
<dbReference type="KEGG" id="uli:ETAA1_36190"/>